<evidence type="ECO:0000313" key="1">
    <source>
        <dbReference type="EMBL" id="GEC74054.1"/>
    </source>
</evidence>
<dbReference type="AlphaFoldDB" id="A0A4Y4B549"/>
<sequence length="127" mass="13749">MTGSPIIEDVTATATLPSLDGRRFRMVSSTTSAVDPESPSIFEYFERDGAIWGGYEGDTVTFGKFVGTRTGDTIWVSFVHVLKADGTVVTGDGESELELTDEGGIRLVEHYEMHGLPQLSVCEEITA</sequence>
<comment type="caution">
    <text evidence="1">The sequence shown here is derived from an EMBL/GenBank/DDBJ whole genome shotgun (WGS) entry which is preliminary data.</text>
</comment>
<dbReference type="InterPro" id="IPR058595">
    <property type="entry name" value="Avidin-like"/>
</dbReference>
<name>A0A4Y4B549_MICMQ</name>
<dbReference type="EMBL" id="BJNQ01000001">
    <property type="protein sequence ID" value="GEC74054.1"/>
    <property type="molecule type" value="Genomic_DNA"/>
</dbReference>
<evidence type="ECO:0000313" key="2">
    <source>
        <dbReference type="Proteomes" id="UP000317410"/>
    </source>
</evidence>
<proteinExistence type="predicted"/>
<dbReference type="Proteomes" id="UP000317410">
    <property type="component" value="Unassembled WGS sequence"/>
</dbReference>
<gene>
    <name evidence="1" type="ORF">MLI01_01990</name>
</gene>
<evidence type="ECO:0008006" key="3">
    <source>
        <dbReference type="Google" id="ProtNLM"/>
    </source>
</evidence>
<dbReference type="Pfam" id="PF26421">
    <property type="entry name" value="Avidin_like"/>
    <property type="match status" value="1"/>
</dbReference>
<protein>
    <recommendedName>
        <fullName evidence="3">SnoaL-like domain-containing protein</fullName>
    </recommendedName>
</protein>
<organism evidence="1 2">
    <name type="scientific">Microbacterium maritypicum</name>
    <name type="common">Microbacterium liquefaciens</name>
    <dbReference type="NCBI Taxonomy" id="33918"/>
    <lineage>
        <taxon>Bacteria</taxon>
        <taxon>Bacillati</taxon>
        <taxon>Actinomycetota</taxon>
        <taxon>Actinomycetes</taxon>
        <taxon>Micrococcales</taxon>
        <taxon>Microbacteriaceae</taxon>
        <taxon>Microbacterium</taxon>
    </lineage>
</organism>
<accession>A0A4Y4B549</accession>
<reference evidence="1 2" key="1">
    <citation type="submission" date="2019-06" db="EMBL/GenBank/DDBJ databases">
        <title>Whole genome shotgun sequence of Microbacterium liquefaciens NBRC 15037.</title>
        <authorList>
            <person name="Hosoyama A."/>
            <person name="Uohara A."/>
            <person name="Ohji S."/>
            <person name="Ichikawa N."/>
        </authorList>
    </citation>
    <scope>NUCLEOTIDE SEQUENCE [LARGE SCALE GENOMIC DNA]</scope>
    <source>
        <strain evidence="1 2">NBRC 15037</strain>
    </source>
</reference>